<reference evidence="4" key="1">
    <citation type="submission" date="2013-12" db="EMBL/GenBank/DDBJ databases">
        <title>The complete genome sequence of Methanobacterium sp. BRM9.</title>
        <authorList>
            <consortium name="Pastoral Greenhouse Gas Research Consortium"/>
            <person name="Kelly W.J."/>
            <person name="Leahy S.C."/>
            <person name="Perry R."/>
            <person name="Li D."/>
            <person name="Altermann E."/>
            <person name="Lambie S.C."/>
            <person name="Attwood G.T."/>
        </authorList>
    </citation>
    <scope>NUCLEOTIDE SEQUENCE [LARGE SCALE GENOMIC DNA]</scope>
    <source>
        <strain evidence="4">BRM9</strain>
    </source>
</reference>
<dbReference type="SUPFAM" id="SSF56059">
    <property type="entry name" value="Glutathione synthetase ATP-binding domain-like"/>
    <property type="match status" value="1"/>
</dbReference>
<comment type="catalytic activity">
    <reaction evidence="1">
        <text>hydrogencarbonate + NH4(+) + 2 ATP = carbamoyl phosphate + 2 ADP + phosphate + 2 H(+)</text>
        <dbReference type="Rhea" id="RHEA:18029"/>
        <dbReference type="ChEBI" id="CHEBI:15378"/>
        <dbReference type="ChEBI" id="CHEBI:17544"/>
        <dbReference type="ChEBI" id="CHEBI:28938"/>
        <dbReference type="ChEBI" id="CHEBI:30616"/>
        <dbReference type="ChEBI" id="CHEBI:43474"/>
        <dbReference type="ChEBI" id="CHEBI:58228"/>
        <dbReference type="ChEBI" id="CHEBI:456216"/>
        <dbReference type="EC" id="6.3.4.16"/>
    </reaction>
</comment>
<dbReference type="GO" id="GO:0008716">
    <property type="term" value="F:D-alanine-D-alanine ligase activity"/>
    <property type="evidence" value="ECO:0007669"/>
    <property type="project" value="TreeGrafter"/>
</dbReference>
<dbReference type="AlphaFoldDB" id="A0A090IB48"/>
<comment type="cofactor">
    <cofactor evidence="1">
        <name>Mg(2+)</name>
        <dbReference type="ChEBI" id="CHEBI:18420"/>
    </cofactor>
    <cofactor evidence="1">
        <name>Mn(2+)</name>
        <dbReference type="ChEBI" id="CHEBI:29035"/>
    </cofactor>
    <text evidence="1">Binds 2 magnesium or manganese ions per subunit.</text>
</comment>
<dbReference type="GO" id="GO:0004087">
    <property type="term" value="F:carbamoyl-phosphate synthase (ammonia) activity"/>
    <property type="evidence" value="ECO:0007669"/>
    <property type="project" value="UniProtKB-UniRule"/>
</dbReference>
<comment type="function">
    <text evidence="1">Catalyzes the synthesis of carbamoyl phosphate from ATP, ammonium and bicarbonate. Proceeds via a three-step mechanism, i.e. the phosphorylation of hydrogencarbonate to carboxyphosphate, a nucleophilic attack of ammonia on carboxyphosphate yielding carbamate, and the phosphorylation of carbamate forming carbamoyl phosphate.</text>
</comment>
<gene>
    <name evidence="4" type="ORF">BRM9_1780</name>
    <name evidence="5" type="ORF">DSM1535_2421</name>
    <name evidence="7" type="ORF">ISP06_00970</name>
    <name evidence="6" type="ORF">MB9_0576</name>
</gene>
<protein>
    <recommendedName>
        <fullName evidence="1">Carbamoyl-phosphate synthase</fullName>
        <ecNumber evidence="1">6.3.4.16</ecNumber>
    </recommendedName>
    <alternativeName>
        <fullName evidence="1">Carbamoyl phosphate synthetase</fullName>
        <shortName evidence="1">CPSase</shortName>
    </alternativeName>
</protein>
<comment type="similarity">
    <text evidence="1">Belongs to the small carbamoyl-phosphate synthase family.</text>
</comment>
<dbReference type="EMBL" id="LN734822">
    <property type="protein sequence ID" value="CEL24223.1"/>
    <property type="molecule type" value="Genomic_DNA"/>
</dbReference>
<dbReference type="EMBL" id="JADIIL010000007">
    <property type="protein sequence ID" value="MBF4474031.1"/>
    <property type="molecule type" value="Genomic_DNA"/>
</dbReference>
<keyword evidence="1" id="KW-0464">Manganese</keyword>
<evidence type="ECO:0000256" key="2">
    <source>
        <dbReference type="PROSITE-ProRule" id="PRU00409"/>
    </source>
</evidence>
<dbReference type="InterPro" id="IPR016185">
    <property type="entry name" value="PreATP-grasp_dom_sf"/>
</dbReference>
<keyword evidence="8" id="KW-1185">Reference proteome</keyword>
<evidence type="ECO:0000313" key="4">
    <source>
        <dbReference type="EMBL" id="AIS32588.1"/>
    </source>
</evidence>
<dbReference type="PATRIC" id="fig|2162.10.peg.600"/>
<feature type="domain" description="ATP-grasp" evidence="3">
    <location>
        <begin position="111"/>
        <end position="323"/>
    </location>
</feature>
<dbReference type="Gene3D" id="3.30.470.20">
    <property type="entry name" value="ATP-grasp fold, B domain"/>
    <property type="match status" value="1"/>
</dbReference>
<name>A0A090IB48_METFO</name>
<keyword evidence="1 2" id="KW-0547">Nucleotide-binding</keyword>
<evidence type="ECO:0000313" key="5">
    <source>
        <dbReference type="EMBL" id="CEA14875.1"/>
    </source>
</evidence>
<keyword evidence="1" id="KW-0436">Ligase</keyword>
<reference evidence="7" key="4">
    <citation type="submission" date="2020-10" db="EMBL/GenBank/DDBJ databases">
        <title>Dehalococcoides mccartyi of a TCE/Cr reducing biochatode.</title>
        <authorList>
            <person name="Matturro B."/>
        </authorList>
    </citation>
    <scope>NUCLEOTIDE SEQUENCE</scope>
    <source>
        <strain evidence="7">Bin2</strain>
    </source>
</reference>
<reference evidence="5" key="2">
    <citation type="submission" date="2014-08" db="EMBL/GenBank/DDBJ databases">
        <authorList>
            <person name="Wibberg D."/>
        </authorList>
    </citation>
    <scope>NUCLEOTIDE SEQUENCE</scope>
</reference>
<dbReference type="Gene3D" id="3.40.50.20">
    <property type="match status" value="1"/>
</dbReference>
<dbReference type="GO" id="GO:0030145">
    <property type="term" value="F:manganese ion binding"/>
    <property type="evidence" value="ECO:0007669"/>
    <property type="project" value="UniProtKB-UniRule"/>
</dbReference>
<dbReference type="RefSeq" id="WP_048073717.1">
    <property type="nucleotide sequence ID" value="NZ_CALCVY010000150.1"/>
</dbReference>
<dbReference type="PANTHER" id="PTHR23132">
    <property type="entry name" value="D-ALANINE--D-ALANINE LIGASE"/>
    <property type="match status" value="1"/>
</dbReference>
<dbReference type="InterPro" id="IPR013815">
    <property type="entry name" value="ATP_grasp_subdomain_1"/>
</dbReference>
<evidence type="ECO:0000256" key="1">
    <source>
        <dbReference type="HAMAP-Rule" id="MF_02221"/>
    </source>
</evidence>
<dbReference type="Proteomes" id="UP000029661">
    <property type="component" value="Chromosome"/>
</dbReference>
<keyword evidence="1" id="KW-0460">Magnesium</keyword>
<dbReference type="GeneID" id="26738833"/>
<dbReference type="EMBL" id="LN515531">
    <property type="protein sequence ID" value="CEA14875.1"/>
    <property type="molecule type" value="Genomic_DNA"/>
</dbReference>
<dbReference type="InterPro" id="IPR003806">
    <property type="entry name" value="ATP-grasp_PylC-type"/>
</dbReference>
<evidence type="ECO:0000259" key="3">
    <source>
        <dbReference type="PROSITE" id="PS50975"/>
    </source>
</evidence>
<dbReference type="InterPro" id="IPR011761">
    <property type="entry name" value="ATP-grasp"/>
</dbReference>
<dbReference type="PANTHER" id="PTHR23132:SF14">
    <property type="entry name" value="ATP-GRASP DOMAIN-CONTAINING PROTEIN"/>
    <property type="match status" value="1"/>
</dbReference>
<feature type="binding site" evidence="1">
    <location>
        <begin position="160"/>
        <end position="209"/>
    </location>
    <ligand>
        <name>ATP</name>
        <dbReference type="ChEBI" id="CHEBI:30616"/>
    </ligand>
</feature>
<evidence type="ECO:0000313" key="7">
    <source>
        <dbReference type="EMBL" id="MBF4474031.1"/>
    </source>
</evidence>
<sequence>MKLLFIGARLFDDVALYTKDNGITTVLTESNPKSANLNLADSHYIVPRGMEHPKEIALQEDVDGVIPLIGIDSPLFEVALLKEELERDYGLPVVASPPEAVTISGDKIKTKEFLVNHNIKTPEYNLISSKMDDTELIRSKEDHDTELIRSKRDYNTGELTDTYPLVLKQAQGQGGKDIKIALSAEDVENYLEQYDQALAERFLDGFEVSVEILRWNDSSIPLVPVYKGKTTLEGVHPLHKLKKAPLNGEEESAGQLREKIRIIARNIGELLGVEGTADLDLILNQKDQETYVLEINTRPSGTRYLTAASCDIHPLCELVDMATGSWNARQVEERMKDYCALEVPVGKYPMERNNYQYRKFQGDNSWVIHGPENHQRITIRGRTEAEVLQTAKNLNLQVE</sequence>
<accession>A0A090IB48</accession>
<organism evidence="5">
    <name type="scientific">Methanobacterium formicicum</name>
    <dbReference type="NCBI Taxonomy" id="2162"/>
    <lineage>
        <taxon>Archaea</taxon>
        <taxon>Methanobacteriati</taxon>
        <taxon>Methanobacteriota</taxon>
        <taxon>Methanomada group</taxon>
        <taxon>Methanobacteria</taxon>
        <taxon>Methanobacteriales</taxon>
        <taxon>Methanobacteriaceae</taxon>
        <taxon>Methanobacterium</taxon>
    </lineage>
</organism>
<dbReference type="Proteomes" id="UP000606900">
    <property type="component" value="Unassembled WGS sequence"/>
</dbReference>
<dbReference type="KEGG" id="mfi:DSM1535_2421"/>
<dbReference type="InterPro" id="IPR043673">
    <property type="entry name" value="CPSase_Archaea"/>
</dbReference>
<dbReference type="OrthoDB" id="11959at2157"/>
<dbReference type="SUPFAM" id="SSF52440">
    <property type="entry name" value="PreATP-grasp domain"/>
    <property type="match status" value="1"/>
</dbReference>
<dbReference type="EMBL" id="CP006933">
    <property type="protein sequence ID" value="AIS32588.1"/>
    <property type="molecule type" value="Genomic_DNA"/>
</dbReference>
<dbReference type="Pfam" id="PF02655">
    <property type="entry name" value="ATP-grasp_3"/>
    <property type="match status" value="1"/>
</dbReference>
<keyword evidence="1 2" id="KW-0067">ATP-binding</keyword>
<dbReference type="Proteomes" id="UP000062768">
    <property type="component" value="Chromosome I"/>
</dbReference>
<evidence type="ECO:0000313" key="8">
    <source>
        <dbReference type="Proteomes" id="UP000062768"/>
    </source>
</evidence>
<dbReference type="PROSITE" id="PS50975">
    <property type="entry name" value="ATP_GRASP"/>
    <property type="match status" value="1"/>
</dbReference>
<evidence type="ECO:0000313" key="6">
    <source>
        <dbReference type="EMBL" id="CEL24223.1"/>
    </source>
</evidence>
<dbReference type="GO" id="GO:0000287">
    <property type="term" value="F:magnesium ion binding"/>
    <property type="evidence" value="ECO:0007669"/>
    <property type="project" value="UniProtKB-UniRule"/>
</dbReference>
<dbReference type="GO" id="GO:0005524">
    <property type="term" value="F:ATP binding"/>
    <property type="evidence" value="ECO:0007669"/>
    <property type="project" value="UniProtKB-UniRule"/>
</dbReference>
<proteinExistence type="inferred from homology"/>
<reference evidence="6" key="3">
    <citation type="submission" date="2014-09" db="EMBL/GenBank/DDBJ databases">
        <authorList>
            <person name="Bishop-Lilly K.A."/>
            <person name="Broomall S.M."/>
            <person name="Chain P.S."/>
            <person name="Chertkov O."/>
            <person name="Coyne S.R."/>
            <person name="Daligault H.E."/>
            <person name="Davenport K.W."/>
            <person name="Erkkila T."/>
            <person name="Frey K.G."/>
            <person name="Gibbons H.S."/>
            <person name="Gu W."/>
            <person name="Jaissle J."/>
            <person name="Johnson S.L."/>
            <person name="Koroleva G.I."/>
            <person name="Ladner J.T."/>
            <person name="Lo C.-C."/>
            <person name="Minogue T.D."/>
            <person name="Munk C."/>
            <person name="Palacios G.F."/>
            <person name="Redden C.L."/>
            <person name="Rosenzweig C.N."/>
            <person name="Scholz M.B."/>
            <person name="Teshima H."/>
            <person name="Xu Y."/>
        </authorList>
    </citation>
    <scope>NUCLEOTIDE SEQUENCE</scope>
    <source>
        <strain evidence="6">Mb9</strain>
    </source>
</reference>
<dbReference type="EC" id="6.3.4.16" evidence="1"/>
<dbReference type="HAMAP" id="MF_02221">
    <property type="entry name" value="CPSase"/>
    <property type="match status" value="1"/>
</dbReference>
<dbReference type="KEGG" id="mfc:BRM9_1780"/>
<dbReference type="STRING" id="2162.BRM9_1780"/>
<dbReference type="Gene3D" id="3.30.1490.20">
    <property type="entry name" value="ATP-grasp fold, A domain"/>
    <property type="match status" value="1"/>
</dbReference>
<keyword evidence="1" id="KW-0479">Metal-binding</keyword>